<name>A0A3B7RBA0_9BACT</name>
<gene>
    <name evidence="2" type="ORF">D3Y59_13635</name>
</gene>
<evidence type="ECO:0000313" key="2">
    <source>
        <dbReference type="EMBL" id="AYA37989.1"/>
    </source>
</evidence>
<reference evidence="2 3" key="1">
    <citation type="submission" date="2018-09" db="EMBL/GenBank/DDBJ databases">
        <title>Hymenobacter medium sp. nov., isolated from R2A medium.</title>
        <authorList>
            <person name="Yingchao G."/>
        </authorList>
    </citation>
    <scope>NUCLEOTIDE SEQUENCE [LARGE SCALE GENOMIC DNA]</scope>
    <source>
        <strain evidence="3">sh-6</strain>
    </source>
</reference>
<keyword evidence="3" id="KW-1185">Reference proteome</keyword>
<proteinExistence type="predicted"/>
<feature type="transmembrane region" description="Helical" evidence="1">
    <location>
        <begin position="36"/>
        <end position="53"/>
    </location>
</feature>
<organism evidence="2 3">
    <name type="scientific">Hymenobacter oligotrophus</name>
    <dbReference type="NCBI Taxonomy" id="2319843"/>
    <lineage>
        <taxon>Bacteria</taxon>
        <taxon>Pseudomonadati</taxon>
        <taxon>Bacteroidota</taxon>
        <taxon>Cytophagia</taxon>
        <taxon>Cytophagales</taxon>
        <taxon>Hymenobacteraceae</taxon>
        <taxon>Hymenobacter</taxon>
    </lineage>
</organism>
<accession>A0A3B7RBA0</accession>
<dbReference type="OrthoDB" id="892694at2"/>
<evidence type="ECO:0000313" key="3">
    <source>
        <dbReference type="Proteomes" id="UP000262802"/>
    </source>
</evidence>
<sequence>MHLLLSIAELSRGRKTLFCQLPAGSIGLPNLPMKRILVLLLLIVLAVGGYLYYRSVTTGPKYALAKAAKAVHDHDVASFEKYVDVQSVSSRLVDQVAAQDEVLGLLGANTNSLMLRGALNLAKPQLAQAARKEVQHYVATGSFDANASNELERVVKLSLAGLASRIVTPESSFKGVKYLQEQGELALVGLEFTQPKLDTTLVLELQMRDRGDYWQVTEITNLGEVLQQTARLEKQRLFGRRP</sequence>
<dbReference type="KEGG" id="hyh:D3Y59_13635"/>
<evidence type="ECO:0000256" key="1">
    <source>
        <dbReference type="SAM" id="Phobius"/>
    </source>
</evidence>
<keyword evidence="1" id="KW-0812">Transmembrane</keyword>
<keyword evidence="1" id="KW-0472">Membrane</keyword>
<protein>
    <submittedName>
        <fullName evidence="2">DUF2939 domain-containing protein</fullName>
    </submittedName>
</protein>
<dbReference type="AlphaFoldDB" id="A0A3B7RBA0"/>
<keyword evidence="1" id="KW-1133">Transmembrane helix</keyword>
<dbReference type="Proteomes" id="UP000262802">
    <property type="component" value="Chromosome"/>
</dbReference>
<dbReference type="EMBL" id="CP032317">
    <property type="protein sequence ID" value="AYA37989.1"/>
    <property type="molecule type" value="Genomic_DNA"/>
</dbReference>